<dbReference type="CDD" id="cd00254">
    <property type="entry name" value="LT-like"/>
    <property type="match status" value="1"/>
</dbReference>
<dbReference type="EMBL" id="JAVXUR010000001">
    <property type="protein sequence ID" value="MDT8878518.1"/>
    <property type="molecule type" value="Genomic_DNA"/>
</dbReference>
<sequence length="461" mass="49033">MAETISDLLVGLSLDTDAASFQKGQSALVGLRNNALSAGAAITAAAGSATAITRMAETRAAAGFMAESLGLSADEADRLGFAFQQVGGDASNALGALRQMRDLRDQFTRGEGALFTAGEFGIQAGPIAAAQSEMQALLELSEQLQGLNETQRNLALGDLGFEGTGIANLLRGGPGEFRAQLEQAAEFRTLTEEEIETSKEVVRAVNELSRAMDEMGDKLVVEAGPELTRIIDFLTKYLPDAGESAGDKFIRETPWLPDWLADDVGKYLPSLGPGDDAPQPQSSTGSPSMDELLDAVGAVESGNRHRDAQGRLITSPAGARGQYQIMPNTGRDPGFGVMPLQSDLVAEHERFAEDYLGALLREFDGNMDAALAAYNTGPGRVSRLLKQYGPGDFLQHAPQETQDYVPRVRGHLGDNPQAGVTQNINFTINGATDPEAVGRVVDKRVREFASRGAASYRNKVT</sequence>
<keyword evidence="5" id="KW-1185">Reference proteome</keyword>
<protein>
    <submittedName>
        <fullName evidence="4">Transglycosylase SLT domain-containing protein</fullName>
    </submittedName>
</protein>
<dbReference type="PANTHER" id="PTHR37423:SF2">
    <property type="entry name" value="MEMBRANE-BOUND LYTIC MUREIN TRANSGLYCOSYLASE C"/>
    <property type="match status" value="1"/>
</dbReference>
<feature type="region of interest" description="Disordered" evidence="2">
    <location>
        <begin position="267"/>
        <end position="289"/>
    </location>
</feature>
<accession>A0ABU3NBE6</accession>
<evidence type="ECO:0000256" key="1">
    <source>
        <dbReference type="ARBA" id="ARBA00007734"/>
    </source>
</evidence>
<dbReference type="InterPro" id="IPR008258">
    <property type="entry name" value="Transglycosylase_SLT_dom_1"/>
</dbReference>
<evidence type="ECO:0000256" key="2">
    <source>
        <dbReference type="SAM" id="MobiDB-lite"/>
    </source>
</evidence>
<dbReference type="SUPFAM" id="SSF53955">
    <property type="entry name" value="Lysozyme-like"/>
    <property type="match status" value="1"/>
</dbReference>
<evidence type="ECO:0000313" key="5">
    <source>
        <dbReference type="Proteomes" id="UP001255917"/>
    </source>
</evidence>
<dbReference type="Gene3D" id="1.10.530.10">
    <property type="match status" value="1"/>
</dbReference>
<proteinExistence type="inferred from homology"/>
<name>A0ABU3NBE6_9GAMM</name>
<comment type="similarity">
    <text evidence="1">Belongs to the transglycosylase Slt family.</text>
</comment>
<reference evidence="5" key="1">
    <citation type="submission" date="2023-07" db="EMBL/GenBank/DDBJ databases">
        <title>Substrates and metabolic shifts associated with increased methane emissions in unrestored hypersaline salterns.</title>
        <authorList>
            <person name="Bueno De Mesquita C.P."/>
            <person name="Tringe S.G."/>
        </authorList>
    </citation>
    <scope>NUCLEOTIDE SEQUENCE [LARGE SCALE GENOMIC DNA]</scope>
    <source>
        <strain evidence="5">I4</strain>
    </source>
</reference>
<evidence type="ECO:0000259" key="3">
    <source>
        <dbReference type="Pfam" id="PF01464"/>
    </source>
</evidence>
<organism evidence="4 5">
    <name type="scientific">Halomonas saccharevitans</name>
    <dbReference type="NCBI Taxonomy" id="416872"/>
    <lineage>
        <taxon>Bacteria</taxon>
        <taxon>Pseudomonadati</taxon>
        <taxon>Pseudomonadota</taxon>
        <taxon>Gammaproteobacteria</taxon>
        <taxon>Oceanospirillales</taxon>
        <taxon>Halomonadaceae</taxon>
        <taxon>Halomonas</taxon>
    </lineage>
</organism>
<comment type="caution">
    <text evidence="4">The sequence shown here is derived from an EMBL/GenBank/DDBJ whole genome shotgun (WGS) entry which is preliminary data.</text>
</comment>
<gene>
    <name evidence="4" type="ORF">RSO68_03435</name>
</gene>
<dbReference type="Pfam" id="PF01464">
    <property type="entry name" value="SLT"/>
    <property type="match status" value="1"/>
</dbReference>
<dbReference type="InterPro" id="IPR023346">
    <property type="entry name" value="Lysozyme-like_dom_sf"/>
</dbReference>
<dbReference type="PANTHER" id="PTHR37423">
    <property type="entry name" value="SOLUBLE LYTIC MUREIN TRANSGLYCOSYLASE-RELATED"/>
    <property type="match status" value="1"/>
</dbReference>
<dbReference type="Proteomes" id="UP001255917">
    <property type="component" value="Unassembled WGS sequence"/>
</dbReference>
<evidence type="ECO:0000313" key="4">
    <source>
        <dbReference type="EMBL" id="MDT8878518.1"/>
    </source>
</evidence>
<dbReference type="RefSeq" id="WP_315585442.1">
    <property type="nucleotide sequence ID" value="NZ_JAVXUR010000001.1"/>
</dbReference>
<feature type="domain" description="Transglycosylase SLT" evidence="3">
    <location>
        <begin position="292"/>
        <end position="389"/>
    </location>
</feature>